<dbReference type="GO" id="GO:0004674">
    <property type="term" value="F:protein serine/threonine kinase activity"/>
    <property type="evidence" value="ECO:0007669"/>
    <property type="project" value="UniProtKB-KW"/>
</dbReference>
<evidence type="ECO:0000256" key="1">
    <source>
        <dbReference type="ARBA" id="ARBA00012513"/>
    </source>
</evidence>
<dbReference type="Proteomes" id="UP000683925">
    <property type="component" value="Unassembled WGS sequence"/>
</dbReference>
<dbReference type="GO" id="GO:0005524">
    <property type="term" value="F:ATP binding"/>
    <property type="evidence" value="ECO:0007669"/>
    <property type="project" value="UniProtKB-KW"/>
</dbReference>
<dbReference type="PANTHER" id="PTHR43895:SF32">
    <property type="entry name" value="SERINE_THREONINE-PROTEIN KINASE CHK1"/>
    <property type="match status" value="1"/>
</dbReference>
<evidence type="ECO:0000259" key="11">
    <source>
        <dbReference type="PROSITE" id="PS50222"/>
    </source>
</evidence>
<evidence type="ECO:0000259" key="10">
    <source>
        <dbReference type="PROSITE" id="PS50011"/>
    </source>
</evidence>
<evidence type="ECO:0000256" key="8">
    <source>
        <dbReference type="ARBA" id="ARBA00047899"/>
    </source>
</evidence>
<dbReference type="EMBL" id="CAJJDP010000101">
    <property type="protein sequence ID" value="CAD8192106.1"/>
    <property type="molecule type" value="Genomic_DNA"/>
</dbReference>
<dbReference type="OrthoDB" id="307361at2759"/>
<protein>
    <recommendedName>
        <fullName evidence="1">non-specific serine/threonine protein kinase</fullName>
        <ecNumber evidence="1">2.7.11.1</ecNumber>
    </recommendedName>
</protein>
<proteinExistence type="inferred from homology"/>
<sequence>MAFQIHNFVKEELDPPTPQSFRHSFHVIPEVQKSLEFKTGFFKAYSVITKNQDENTLVCQHNKTAELVLVYCLDPNNNLDQQFINSIKLNQIDNNCICQFIEIFNENKTLYLVQEYCKGSKLSKLLNLERSKVLFIMSQLIQILTQLDTQHQYHGQLSIDSFSLVDEKSYYVKLTDIKPIYEKHRTLEPSKDLDEQITYKRYQPPLEHPTIKSDVFAVGIIFHQLLTEKLPEKIKITNNQPVWNPLTKLQDESDEKMKKLLKSLLQLDHSKRISVQQLAEKKFLSIINNKDLIQEFLDKISNCPSLNYFQKVILTFMISKFQTQEGKIIKQLFSILDENNHNYLQVNQLEQICKNSNENKVEFQIDSKEANTKNELQKNGKKISENDFLIALSNRDKLLTEEYLETTYNLLKNQNGLLSAKSVNRKIYIDQNQLVNELEKISFNGQITINEFKEMMQILK</sequence>
<keyword evidence="13" id="KW-1185">Reference proteome</keyword>
<keyword evidence="2" id="KW-0723">Serine/threonine-protein kinase</keyword>
<name>A0A8S1X1G4_PAROT</name>
<keyword evidence="4" id="KW-0547">Nucleotide-binding</keyword>
<evidence type="ECO:0000256" key="5">
    <source>
        <dbReference type="ARBA" id="ARBA00022777"/>
    </source>
</evidence>
<accession>A0A8S1X1G4</accession>
<dbReference type="PANTHER" id="PTHR43895">
    <property type="entry name" value="CALCIUM/CALMODULIN-DEPENDENT PROTEIN KINASE KINASE-RELATED"/>
    <property type="match status" value="1"/>
</dbReference>
<dbReference type="GO" id="GO:0007165">
    <property type="term" value="P:signal transduction"/>
    <property type="evidence" value="ECO:0007669"/>
    <property type="project" value="TreeGrafter"/>
</dbReference>
<comment type="caution">
    <text evidence="12">The sequence shown here is derived from an EMBL/GenBank/DDBJ whole genome shotgun (WGS) entry which is preliminary data.</text>
</comment>
<dbReference type="OMA" id="ISFNGQI"/>
<comment type="catalytic activity">
    <reaction evidence="8">
        <text>L-threonyl-[protein] + ATP = O-phospho-L-threonyl-[protein] + ADP + H(+)</text>
        <dbReference type="Rhea" id="RHEA:46608"/>
        <dbReference type="Rhea" id="RHEA-COMP:11060"/>
        <dbReference type="Rhea" id="RHEA-COMP:11605"/>
        <dbReference type="ChEBI" id="CHEBI:15378"/>
        <dbReference type="ChEBI" id="CHEBI:30013"/>
        <dbReference type="ChEBI" id="CHEBI:30616"/>
        <dbReference type="ChEBI" id="CHEBI:61977"/>
        <dbReference type="ChEBI" id="CHEBI:456216"/>
        <dbReference type="EC" id="2.7.11.1"/>
    </reaction>
</comment>
<dbReference type="InterPro" id="IPR000719">
    <property type="entry name" value="Prot_kinase_dom"/>
</dbReference>
<feature type="domain" description="Protein kinase" evidence="10">
    <location>
        <begin position="42"/>
        <end position="284"/>
    </location>
</feature>
<dbReference type="AlphaFoldDB" id="A0A8S1X1G4"/>
<keyword evidence="5" id="KW-0418">Kinase</keyword>
<evidence type="ECO:0000313" key="12">
    <source>
        <dbReference type="EMBL" id="CAD8192106.1"/>
    </source>
</evidence>
<dbReference type="Pfam" id="PF00069">
    <property type="entry name" value="Pkinase"/>
    <property type="match status" value="1"/>
</dbReference>
<evidence type="ECO:0000256" key="6">
    <source>
        <dbReference type="ARBA" id="ARBA00022840"/>
    </source>
</evidence>
<dbReference type="SMART" id="SM00220">
    <property type="entry name" value="S_TKc"/>
    <property type="match status" value="1"/>
</dbReference>
<keyword evidence="3" id="KW-0808">Transferase</keyword>
<evidence type="ECO:0000313" key="13">
    <source>
        <dbReference type="Proteomes" id="UP000683925"/>
    </source>
</evidence>
<dbReference type="InterPro" id="IPR002048">
    <property type="entry name" value="EF_hand_dom"/>
</dbReference>
<organism evidence="12 13">
    <name type="scientific">Paramecium octaurelia</name>
    <dbReference type="NCBI Taxonomy" id="43137"/>
    <lineage>
        <taxon>Eukaryota</taxon>
        <taxon>Sar</taxon>
        <taxon>Alveolata</taxon>
        <taxon>Ciliophora</taxon>
        <taxon>Intramacronucleata</taxon>
        <taxon>Oligohymenophorea</taxon>
        <taxon>Peniculida</taxon>
        <taxon>Parameciidae</taxon>
        <taxon>Paramecium</taxon>
    </lineage>
</organism>
<evidence type="ECO:0000256" key="3">
    <source>
        <dbReference type="ARBA" id="ARBA00022679"/>
    </source>
</evidence>
<dbReference type="PROSITE" id="PS50011">
    <property type="entry name" value="PROTEIN_KINASE_DOM"/>
    <property type="match status" value="1"/>
</dbReference>
<dbReference type="PROSITE" id="PS50222">
    <property type="entry name" value="EF_HAND_2"/>
    <property type="match status" value="1"/>
</dbReference>
<evidence type="ECO:0000256" key="9">
    <source>
        <dbReference type="ARBA" id="ARBA00048679"/>
    </source>
</evidence>
<comment type="catalytic activity">
    <reaction evidence="9">
        <text>L-seryl-[protein] + ATP = O-phospho-L-seryl-[protein] + ADP + H(+)</text>
        <dbReference type="Rhea" id="RHEA:17989"/>
        <dbReference type="Rhea" id="RHEA-COMP:9863"/>
        <dbReference type="Rhea" id="RHEA-COMP:11604"/>
        <dbReference type="ChEBI" id="CHEBI:15378"/>
        <dbReference type="ChEBI" id="CHEBI:29999"/>
        <dbReference type="ChEBI" id="CHEBI:30616"/>
        <dbReference type="ChEBI" id="CHEBI:83421"/>
        <dbReference type="ChEBI" id="CHEBI:456216"/>
        <dbReference type="EC" id="2.7.11.1"/>
    </reaction>
</comment>
<keyword evidence="6" id="KW-0067">ATP-binding</keyword>
<feature type="domain" description="EF-hand" evidence="11">
    <location>
        <begin position="444"/>
        <end position="460"/>
    </location>
</feature>
<dbReference type="EC" id="2.7.11.1" evidence="1"/>
<comment type="similarity">
    <text evidence="7">Belongs to the protein kinase superfamily. Ser/Thr protein kinase family. CDPK subfamily.</text>
</comment>
<evidence type="ECO:0000256" key="7">
    <source>
        <dbReference type="ARBA" id="ARBA00024334"/>
    </source>
</evidence>
<evidence type="ECO:0000256" key="4">
    <source>
        <dbReference type="ARBA" id="ARBA00022741"/>
    </source>
</evidence>
<reference evidence="12" key="1">
    <citation type="submission" date="2021-01" db="EMBL/GenBank/DDBJ databases">
        <authorList>
            <consortium name="Genoscope - CEA"/>
            <person name="William W."/>
        </authorList>
    </citation>
    <scope>NUCLEOTIDE SEQUENCE</scope>
</reference>
<gene>
    <name evidence="12" type="ORF">POCTA_138.1.T1010110</name>
</gene>
<dbReference type="GO" id="GO:0005509">
    <property type="term" value="F:calcium ion binding"/>
    <property type="evidence" value="ECO:0007669"/>
    <property type="project" value="InterPro"/>
</dbReference>
<evidence type="ECO:0000256" key="2">
    <source>
        <dbReference type="ARBA" id="ARBA00022527"/>
    </source>
</evidence>